<evidence type="ECO:0000259" key="5">
    <source>
        <dbReference type="PROSITE" id="PS50043"/>
    </source>
</evidence>
<dbReference type="InterPro" id="IPR036388">
    <property type="entry name" value="WH-like_DNA-bd_sf"/>
</dbReference>
<reference evidence="6" key="1">
    <citation type="submission" date="2022-11" db="EMBL/GenBank/DDBJ databases">
        <title>Nonomuraea corallina sp. nov., a new species of the genus Nonomuraea isolated from sea side sediment in Thai sea.</title>
        <authorList>
            <person name="Ngamcharungchit C."/>
            <person name="Matsumoto A."/>
            <person name="Suriyachadkun C."/>
            <person name="Panbangred W."/>
            <person name="Inahashi Y."/>
            <person name="Intra B."/>
        </authorList>
    </citation>
    <scope>NUCLEOTIDE SEQUENCE</scope>
    <source>
        <strain evidence="6">MCN248</strain>
    </source>
</reference>
<keyword evidence="3" id="KW-0804">Transcription</keyword>
<feature type="transmembrane region" description="Helical" evidence="4">
    <location>
        <begin position="181"/>
        <end position="204"/>
    </location>
</feature>
<dbReference type="EMBL" id="JAPNNL010000033">
    <property type="protein sequence ID" value="MDA0634035.1"/>
    <property type="molecule type" value="Genomic_DNA"/>
</dbReference>
<evidence type="ECO:0000256" key="2">
    <source>
        <dbReference type="ARBA" id="ARBA00023125"/>
    </source>
</evidence>
<dbReference type="Gene3D" id="1.10.10.10">
    <property type="entry name" value="Winged helix-like DNA-binding domain superfamily/Winged helix DNA-binding domain"/>
    <property type="match status" value="1"/>
</dbReference>
<dbReference type="SUPFAM" id="SSF46894">
    <property type="entry name" value="C-terminal effector domain of the bipartite response regulators"/>
    <property type="match status" value="1"/>
</dbReference>
<evidence type="ECO:0000256" key="3">
    <source>
        <dbReference type="ARBA" id="ARBA00023163"/>
    </source>
</evidence>
<dbReference type="PRINTS" id="PR00038">
    <property type="entry name" value="HTHLUXR"/>
</dbReference>
<dbReference type="PROSITE" id="PS50043">
    <property type="entry name" value="HTH_LUXR_2"/>
    <property type="match status" value="1"/>
</dbReference>
<gene>
    <name evidence="6" type="ORF">OUY22_11455</name>
</gene>
<evidence type="ECO:0000313" key="6">
    <source>
        <dbReference type="EMBL" id="MDA0634035.1"/>
    </source>
</evidence>
<dbReference type="InterPro" id="IPR000792">
    <property type="entry name" value="Tscrpt_reg_LuxR_C"/>
</dbReference>
<dbReference type="PROSITE" id="PS00622">
    <property type="entry name" value="HTH_LUXR_1"/>
    <property type="match status" value="1"/>
</dbReference>
<feature type="transmembrane region" description="Helical" evidence="4">
    <location>
        <begin position="109"/>
        <end position="130"/>
    </location>
</feature>
<organism evidence="6 7">
    <name type="scientific">Nonomuraea corallina</name>
    <dbReference type="NCBI Taxonomy" id="2989783"/>
    <lineage>
        <taxon>Bacteria</taxon>
        <taxon>Bacillati</taxon>
        <taxon>Actinomycetota</taxon>
        <taxon>Actinomycetes</taxon>
        <taxon>Streptosporangiales</taxon>
        <taxon>Streptosporangiaceae</taxon>
        <taxon>Nonomuraea</taxon>
    </lineage>
</organism>
<dbReference type="Proteomes" id="UP001144036">
    <property type="component" value="Unassembled WGS sequence"/>
</dbReference>
<feature type="transmembrane region" description="Helical" evidence="4">
    <location>
        <begin position="313"/>
        <end position="333"/>
    </location>
</feature>
<dbReference type="CDD" id="cd06170">
    <property type="entry name" value="LuxR_C_like"/>
    <property type="match status" value="1"/>
</dbReference>
<keyword evidence="7" id="KW-1185">Reference proteome</keyword>
<keyword evidence="4" id="KW-0472">Membrane</keyword>
<sequence>MTVIDEPSATGRLLPLIAGTGAAVAAAALLALRLAGHDDFPTDPAGVLALAASAAGAAVAATRLTESGNRAAGTLAGRLCAALLAYLALAGWAVWAVEGADPSSALAVTLWSSAWIPPLALLQLVASTAVRAGERTPWTHRAVIWVIAAVTCANALLTTPGEPFAGLPTIAPESWRTALEPIGVLATLAGVLALLLLPVTLWRAALSSAGSARARIAVAAAGTSGAPLTVCFCLLLAVARDPGAVTPALGSAAFLVALAGAAAFSTACALLAARGGVEPRQVLIVIRGTGLAAAFLVVTAIGTIIAAPGVRLGATPVALLIAAVTLAVVGGAWTGTARLARLLTAEDDRPAPPGALPAAAEPVAVLTPREAEVLAALAEGASNAGIAAQLVVSERTIDAHLRAIFVKLGLQQEAGANRRVQAARMWLDGRARAKGP</sequence>
<feature type="transmembrane region" description="Helical" evidence="4">
    <location>
        <begin position="251"/>
        <end position="272"/>
    </location>
</feature>
<evidence type="ECO:0000256" key="1">
    <source>
        <dbReference type="ARBA" id="ARBA00023015"/>
    </source>
</evidence>
<keyword evidence="4" id="KW-1133">Transmembrane helix</keyword>
<dbReference type="Pfam" id="PF00196">
    <property type="entry name" value="GerE"/>
    <property type="match status" value="1"/>
</dbReference>
<keyword evidence="1" id="KW-0805">Transcription regulation</keyword>
<keyword evidence="2" id="KW-0238">DNA-binding</keyword>
<feature type="transmembrane region" description="Helical" evidence="4">
    <location>
        <begin position="44"/>
        <end position="64"/>
    </location>
</feature>
<name>A0ABT4SAR0_9ACTN</name>
<dbReference type="InterPro" id="IPR016032">
    <property type="entry name" value="Sig_transdc_resp-reg_C-effctor"/>
</dbReference>
<dbReference type="PANTHER" id="PTHR44688:SF25">
    <property type="entry name" value="HTH LUXR-TYPE DOMAIN-CONTAINING PROTEIN"/>
    <property type="match status" value="1"/>
</dbReference>
<feature type="transmembrane region" description="Helical" evidence="4">
    <location>
        <begin position="142"/>
        <end position="161"/>
    </location>
</feature>
<evidence type="ECO:0000256" key="4">
    <source>
        <dbReference type="SAM" id="Phobius"/>
    </source>
</evidence>
<comment type="caution">
    <text evidence="6">The sequence shown here is derived from an EMBL/GenBank/DDBJ whole genome shotgun (WGS) entry which is preliminary data.</text>
</comment>
<feature type="domain" description="HTH luxR-type" evidence="5">
    <location>
        <begin position="359"/>
        <end position="430"/>
    </location>
</feature>
<evidence type="ECO:0000313" key="7">
    <source>
        <dbReference type="Proteomes" id="UP001144036"/>
    </source>
</evidence>
<feature type="transmembrane region" description="Helical" evidence="4">
    <location>
        <begin position="284"/>
        <end position="307"/>
    </location>
</feature>
<feature type="transmembrane region" description="Helical" evidence="4">
    <location>
        <begin position="12"/>
        <end position="32"/>
    </location>
</feature>
<feature type="transmembrane region" description="Helical" evidence="4">
    <location>
        <begin position="76"/>
        <end position="97"/>
    </location>
</feature>
<protein>
    <submittedName>
        <fullName evidence="6">LuxR C-terminal-related transcriptional regulator</fullName>
    </submittedName>
</protein>
<dbReference type="RefSeq" id="WP_270154842.1">
    <property type="nucleotide sequence ID" value="NZ_JAPNNL010000033.1"/>
</dbReference>
<proteinExistence type="predicted"/>
<dbReference type="SMART" id="SM00421">
    <property type="entry name" value="HTH_LUXR"/>
    <property type="match status" value="1"/>
</dbReference>
<feature type="transmembrane region" description="Helical" evidence="4">
    <location>
        <begin position="216"/>
        <end position="239"/>
    </location>
</feature>
<dbReference type="PANTHER" id="PTHR44688">
    <property type="entry name" value="DNA-BINDING TRANSCRIPTIONAL ACTIVATOR DEVR_DOSR"/>
    <property type="match status" value="1"/>
</dbReference>
<keyword evidence="4" id="KW-0812">Transmembrane</keyword>
<accession>A0ABT4SAR0</accession>